<evidence type="ECO:0008006" key="4">
    <source>
        <dbReference type="Google" id="ProtNLM"/>
    </source>
</evidence>
<protein>
    <recommendedName>
        <fullName evidence="4">EF-hand domain-containing protein</fullName>
    </recommendedName>
</protein>
<evidence type="ECO:0000313" key="3">
    <source>
        <dbReference type="Proteomes" id="UP001054889"/>
    </source>
</evidence>
<feature type="compositionally biased region" description="Low complexity" evidence="1">
    <location>
        <begin position="113"/>
        <end position="131"/>
    </location>
</feature>
<evidence type="ECO:0000313" key="2">
    <source>
        <dbReference type="EMBL" id="GJM96964.1"/>
    </source>
</evidence>
<keyword evidence="3" id="KW-1185">Reference proteome</keyword>
<dbReference type="EMBL" id="BQKI01000006">
    <property type="protein sequence ID" value="GJM96964.1"/>
    <property type="molecule type" value="Genomic_DNA"/>
</dbReference>
<feature type="compositionally biased region" description="Low complexity" evidence="1">
    <location>
        <begin position="86"/>
        <end position="95"/>
    </location>
</feature>
<name>A0AAV5CFR8_ELECO</name>
<feature type="region of interest" description="Disordered" evidence="1">
    <location>
        <begin position="346"/>
        <end position="367"/>
    </location>
</feature>
<proteinExistence type="predicted"/>
<dbReference type="AlphaFoldDB" id="A0AAV5CFR8"/>
<gene>
    <name evidence="2" type="primary">ga13848</name>
    <name evidence="2" type="ORF">PR202_ga13848</name>
</gene>
<organism evidence="2 3">
    <name type="scientific">Eleusine coracana subsp. coracana</name>
    <dbReference type="NCBI Taxonomy" id="191504"/>
    <lineage>
        <taxon>Eukaryota</taxon>
        <taxon>Viridiplantae</taxon>
        <taxon>Streptophyta</taxon>
        <taxon>Embryophyta</taxon>
        <taxon>Tracheophyta</taxon>
        <taxon>Spermatophyta</taxon>
        <taxon>Magnoliopsida</taxon>
        <taxon>Liliopsida</taxon>
        <taxon>Poales</taxon>
        <taxon>Poaceae</taxon>
        <taxon>PACMAD clade</taxon>
        <taxon>Chloridoideae</taxon>
        <taxon>Cynodonteae</taxon>
        <taxon>Eleusininae</taxon>
        <taxon>Eleusine</taxon>
    </lineage>
</organism>
<dbReference type="Proteomes" id="UP001054889">
    <property type="component" value="Unassembled WGS sequence"/>
</dbReference>
<feature type="compositionally biased region" description="Polar residues" evidence="1">
    <location>
        <begin position="96"/>
        <end position="112"/>
    </location>
</feature>
<sequence>MSGGDQQHQWPRPGHGYNPDVQWYGAASTSAPGPWAAAAQGMNPYAYASFPQFAPNPLHGVVNNLLFQNPAALTVFHQLQQQQQVQHVPSHVYHQNPSRGIQSPSANRAVSSPGQPQQKPQPQNQQVAIGKAQAAATKAREELLKSGEGVTGWKLAQAVLVALKVDSWDSLGVQLHDVPLLRDIFLIEGKVSTKLCSEILSMNLVVSLFEFIWALLYICQVNTFIHCYVAARKIVTVHDLEVEICKNEGVEKFEELGLGPFLQHPLVVHYFAASADLSMVPKLSSEEVISFLHKFMDNSTKKITVEEFLDYLVEQFSVSGKEKLGVRVQSLGLHISFLRQARRAEKPVRKMRESGDSSREKISKKSNLHTDKQALDKRFNSITSRIKQLPGINKHIHFDLTDDEVDGNSSSEDDKLDKSESKKGKLENFITTWKETCREHPVQQVLEMIANYYARTSKEKKRIINFCSQYPGIGLFNVAVSCLSSSVHLTVY</sequence>
<comment type="caution">
    <text evidence="2">The sequence shown here is derived from an EMBL/GenBank/DDBJ whole genome shotgun (WGS) entry which is preliminary data.</text>
</comment>
<evidence type="ECO:0000256" key="1">
    <source>
        <dbReference type="SAM" id="MobiDB-lite"/>
    </source>
</evidence>
<accession>A0AAV5CFR8</accession>
<reference evidence="2" key="2">
    <citation type="submission" date="2021-12" db="EMBL/GenBank/DDBJ databases">
        <title>Resequencing data analysis of finger millet.</title>
        <authorList>
            <person name="Hatakeyama M."/>
            <person name="Aluri S."/>
            <person name="Balachadran M.T."/>
            <person name="Sivarajan S.R."/>
            <person name="Poveda L."/>
            <person name="Shimizu-Inatsugi R."/>
            <person name="Schlapbach R."/>
            <person name="Sreeman S.M."/>
            <person name="Shimizu K.K."/>
        </authorList>
    </citation>
    <scope>NUCLEOTIDE SEQUENCE</scope>
</reference>
<feature type="region of interest" description="Disordered" evidence="1">
    <location>
        <begin position="86"/>
        <end position="131"/>
    </location>
</feature>
<reference evidence="2" key="1">
    <citation type="journal article" date="2018" name="DNA Res.">
        <title>Multiple hybrid de novo genome assembly of finger millet, an orphan allotetraploid crop.</title>
        <authorList>
            <person name="Hatakeyama M."/>
            <person name="Aluri S."/>
            <person name="Balachadran M.T."/>
            <person name="Sivarajan S.R."/>
            <person name="Patrignani A."/>
            <person name="Gruter S."/>
            <person name="Poveda L."/>
            <person name="Shimizu-Inatsugi R."/>
            <person name="Baeten J."/>
            <person name="Francoijs K.J."/>
            <person name="Nataraja K.N."/>
            <person name="Reddy Y.A.N."/>
            <person name="Phadnis S."/>
            <person name="Ravikumar R.L."/>
            <person name="Schlapbach R."/>
            <person name="Sreeman S.M."/>
            <person name="Shimizu K.K."/>
        </authorList>
    </citation>
    <scope>NUCLEOTIDE SEQUENCE</scope>
</reference>